<dbReference type="PANTHER" id="PTHR24282">
    <property type="entry name" value="CYTOCHROME P450 FAMILY MEMBER"/>
    <property type="match status" value="1"/>
</dbReference>
<evidence type="ECO:0000256" key="8">
    <source>
        <dbReference type="ARBA" id="ARBA00023004"/>
    </source>
</evidence>
<evidence type="ECO:0000256" key="1">
    <source>
        <dbReference type="ARBA" id="ARBA00004167"/>
    </source>
</evidence>
<dbReference type="PANTHER" id="PTHR24282:SF20">
    <property type="entry name" value="CYTOCHROME P450 CYP749A22-LIKE"/>
    <property type="match status" value="1"/>
</dbReference>
<dbReference type="PRINTS" id="PR00463">
    <property type="entry name" value="EP450I"/>
</dbReference>
<evidence type="ECO:0000313" key="13">
    <source>
        <dbReference type="EMBL" id="KAB2624418.1"/>
    </source>
</evidence>
<dbReference type="AlphaFoldDB" id="A0A5N5H9Z3"/>
<dbReference type="PROSITE" id="PS00086">
    <property type="entry name" value="CYTOCHROME_P450"/>
    <property type="match status" value="1"/>
</dbReference>
<dbReference type="GO" id="GO:0020037">
    <property type="term" value="F:heme binding"/>
    <property type="evidence" value="ECO:0007669"/>
    <property type="project" value="InterPro"/>
</dbReference>
<feature type="binding site" description="axial binding residue" evidence="11">
    <location>
        <position position="289"/>
    </location>
    <ligand>
        <name>heme</name>
        <dbReference type="ChEBI" id="CHEBI:30413"/>
    </ligand>
    <ligandPart>
        <name>Fe</name>
        <dbReference type="ChEBI" id="CHEBI:18248"/>
    </ligandPart>
</feature>
<dbReference type="EMBL" id="SMOL01000160">
    <property type="protein sequence ID" value="KAB2624418.1"/>
    <property type="molecule type" value="Genomic_DNA"/>
</dbReference>
<dbReference type="InterPro" id="IPR036396">
    <property type="entry name" value="Cyt_P450_sf"/>
</dbReference>
<evidence type="ECO:0000256" key="6">
    <source>
        <dbReference type="ARBA" id="ARBA00022989"/>
    </source>
</evidence>
<dbReference type="InterPro" id="IPR002401">
    <property type="entry name" value="Cyt_P450_E_grp-I"/>
</dbReference>
<keyword evidence="9 12" id="KW-0503">Monooxygenase</keyword>
<organism evidence="13 14">
    <name type="scientific">Pyrus ussuriensis x Pyrus communis</name>
    <dbReference type="NCBI Taxonomy" id="2448454"/>
    <lineage>
        <taxon>Eukaryota</taxon>
        <taxon>Viridiplantae</taxon>
        <taxon>Streptophyta</taxon>
        <taxon>Embryophyta</taxon>
        <taxon>Tracheophyta</taxon>
        <taxon>Spermatophyta</taxon>
        <taxon>Magnoliopsida</taxon>
        <taxon>eudicotyledons</taxon>
        <taxon>Gunneridae</taxon>
        <taxon>Pentapetalae</taxon>
        <taxon>rosids</taxon>
        <taxon>fabids</taxon>
        <taxon>Rosales</taxon>
        <taxon>Rosaceae</taxon>
        <taxon>Amygdaloideae</taxon>
        <taxon>Maleae</taxon>
        <taxon>Pyrus</taxon>
    </lineage>
</organism>
<reference evidence="13 14" key="1">
    <citation type="submission" date="2019-09" db="EMBL/GenBank/DDBJ databases">
        <authorList>
            <person name="Ou C."/>
        </authorList>
    </citation>
    <scope>NUCLEOTIDE SEQUENCE [LARGE SCALE GENOMIC DNA]</scope>
    <source>
        <strain evidence="13">S2</strain>
        <tissue evidence="13">Leaf</tissue>
    </source>
</reference>
<evidence type="ECO:0000256" key="7">
    <source>
        <dbReference type="ARBA" id="ARBA00023002"/>
    </source>
</evidence>
<dbReference type="InterPro" id="IPR050665">
    <property type="entry name" value="Cytochrome_P450_Monooxygen"/>
</dbReference>
<evidence type="ECO:0000313" key="14">
    <source>
        <dbReference type="Proteomes" id="UP000327157"/>
    </source>
</evidence>
<dbReference type="SUPFAM" id="SSF48264">
    <property type="entry name" value="Cytochrome P450"/>
    <property type="match status" value="1"/>
</dbReference>
<sequence>MTTSVETMLERWKDHEGKEIEVFEECRLLTSEVVSRTAFGSSYLEGKNVFEMLMKLFFFIFKHNFKLRFPGISKVFKTSDEVESKKIEKGIRDSILEIVKKREKIATSGGEDRFGSDFLGLLVKARHDANDKQRISVEDLVDECKTFYFAGQETTNTLLAWTVFLLAFHTDWQFEARKEVLQLFGKQTPNADGLAKLKTMSMIINESLSLYPPIVSIARKVGREVRLGNLIVPAKVELFIPSLAIYQEPQLWGQDSHLFKPERFSEGIAKATKNNIAAFLPFGLGPRNCVGMDYATTEAKIALSMILQRYSFTLSPGYVHSPVRYITVRPQHGVEVILHSL</sequence>
<evidence type="ECO:0000256" key="5">
    <source>
        <dbReference type="ARBA" id="ARBA00022723"/>
    </source>
</evidence>
<dbReference type="GO" id="GO:0016020">
    <property type="term" value="C:membrane"/>
    <property type="evidence" value="ECO:0007669"/>
    <property type="project" value="UniProtKB-SubCell"/>
</dbReference>
<keyword evidence="14" id="KW-1185">Reference proteome</keyword>
<evidence type="ECO:0000256" key="2">
    <source>
        <dbReference type="ARBA" id="ARBA00010617"/>
    </source>
</evidence>
<reference evidence="14" key="2">
    <citation type="submission" date="2019-10" db="EMBL/GenBank/DDBJ databases">
        <title>A de novo genome assembly of a pear dwarfing rootstock.</title>
        <authorList>
            <person name="Wang F."/>
            <person name="Wang J."/>
            <person name="Li S."/>
            <person name="Zhang Y."/>
            <person name="Fang M."/>
            <person name="Ma L."/>
            <person name="Zhao Y."/>
            <person name="Jiang S."/>
        </authorList>
    </citation>
    <scope>NUCLEOTIDE SEQUENCE [LARGE SCALE GENOMIC DNA]</scope>
</reference>
<evidence type="ECO:0000256" key="3">
    <source>
        <dbReference type="ARBA" id="ARBA00022617"/>
    </source>
</evidence>
<keyword evidence="6" id="KW-1133">Transmembrane helix</keyword>
<dbReference type="Gene3D" id="1.10.630.10">
    <property type="entry name" value="Cytochrome P450"/>
    <property type="match status" value="1"/>
</dbReference>
<proteinExistence type="inferred from homology"/>
<dbReference type="Pfam" id="PF00067">
    <property type="entry name" value="p450"/>
    <property type="match status" value="1"/>
</dbReference>
<gene>
    <name evidence="13" type="ORF">D8674_016078</name>
</gene>
<keyword evidence="8 11" id="KW-0408">Iron</keyword>
<keyword evidence="7 12" id="KW-0560">Oxidoreductase</keyword>
<keyword evidence="10" id="KW-0472">Membrane</keyword>
<evidence type="ECO:0000256" key="10">
    <source>
        <dbReference type="ARBA" id="ARBA00023136"/>
    </source>
</evidence>
<reference evidence="13 14" key="3">
    <citation type="submission" date="2019-11" db="EMBL/GenBank/DDBJ databases">
        <title>A de novo genome assembly of a pear dwarfing rootstock.</title>
        <authorList>
            <person name="Wang F."/>
            <person name="Wang J."/>
            <person name="Li S."/>
            <person name="Zhang Y."/>
            <person name="Fang M."/>
            <person name="Ma L."/>
            <person name="Zhao Y."/>
            <person name="Jiang S."/>
        </authorList>
    </citation>
    <scope>NUCLEOTIDE SEQUENCE [LARGE SCALE GENOMIC DNA]</scope>
    <source>
        <strain evidence="13">S2</strain>
        <tissue evidence="13">Leaf</tissue>
    </source>
</reference>
<dbReference type="GO" id="GO:0004497">
    <property type="term" value="F:monooxygenase activity"/>
    <property type="evidence" value="ECO:0007669"/>
    <property type="project" value="UniProtKB-KW"/>
</dbReference>
<comment type="subcellular location">
    <subcellularLocation>
        <location evidence="1">Membrane</location>
        <topology evidence="1">Single-pass membrane protein</topology>
    </subcellularLocation>
</comment>
<evidence type="ECO:0000256" key="9">
    <source>
        <dbReference type="ARBA" id="ARBA00023033"/>
    </source>
</evidence>
<dbReference type="GO" id="GO:0005506">
    <property type="term" value="F:iron ion binding"/>
    <property type="evidence" value="ECO:0007669"/>
    <property type="project" value="InterPro"/>
</dbReference>
<dbReference type="GO" id="GO:0016705">
    <property type="term" value="F:oxidoreductase activity, acting on paired donors, with incorporation or reduction of molecular oxygen"/>
    <property type="evidence" value="ECO:0007669"/>
    <property type="project" value="InterPro"/>
</dbReference>
<dbReference type="OrthoDB" id="1470350at2759"/>
<keyword evidence="5 11" id="KW-0479">Metal-binding</keyword>
<name>A0A5N5H9Z3_9ROSA</name>
<dbReference type="InterPro" id="IPR017972">
    <property type="entry name" value="Cyt_P450_CS"/>
</dbReference>
<comment type="caution">
    <text evidence="13">The sequence shown here is derived from an EMBL/GenBank/DDBJ whole genome shotgun (WGS) entry which is preliminary data.</text>
</comment>
<evidence type="ECO:0000256" key="11">
    <source>
        <dbReference type="PIRSR" id="PIRSR602401-1"/>
    </source>
</evidence>
<evidence type="ECO:0000256" key="4">
    <source>
        <dbReference type="ARBA" id="ARBA00022692"/>
    </source>
</evidence>
<dbReference type="InterPro" id="IPR001128">
    <property type="entry name" value="Cyt_P450"/>
</dbReference>
<dbReference type="Proteomes" id="UP000327157">
    <property type="component" value="Chromosome 16"/>
</dbReference>
<comment type="similarity">
    <text evidence="2 12">Belongs to the cytochrome P450 family.</text>
</comment>
<keyword evidence="4" id="KW-0812">Transmembrane</keyword>
<dbReference type="PRINTS" id="PR00385">
    <property type="entry name" value="P450"/>
</dbReference>
<protein>
    <submittedName>
        <fullName evidence="13">Cytochrome P450 CYP749A22-like</fullName>
    </submittedName>
</protein>
<comment type="cofactor">
    <cofactor evidence="11">
        <name>heme</name>
        <dbReference type="ChEBI" id="CHEBI:30413"/>
    </cofactor>
</comment>
<evidence type="ECO:0000256" key="12">
    <source>
        <dbReference type="RuleBase" id="RU000461"/>
    </source>
</evidence>
<keyword evidence="3 11" id="KW-0349">Heme</keyword>
<accession>A0A5N5H9Z3</accession>